<dbReference type="AlphaFoldDB" id="A0A645G353"/>
<name>A0A645G353_9ZZZZ</name>
<sequence>MFTGIVESEPRIGSCPGVVVDEGFTFGVMFTRSLAYVYSDVSPWAPYVKSQPL</sequence>
<comment type="caution">
    <text evidence="1">The sequence shown here is derived from an EMBL/GenBank/DDBJ whole genome shotgun (WGS) entry which is preliminary data.</text>
</comment>
<protein>
    <submittedName>
        <fullName evidence="1">Uncharacterized protein</fullName>
    </submittedName>
</protein>
<accession>A0A645G353</accession>
<dbReference type="EMBL" id="VSSQ01067951">
    <property type="protein sequence ID" value="MPN20249.1"/>
    <property type="molecule type" value="Genomic_DNA"/>
</dbReference>
<reference evidence="1" key="1">
    <citation type="submission" date="2019-08" db="EMBL/GenBank/DDBJ databases">
        <authorList>
            <person name="Kucharzyk K."/>
            <person name="Murdoch R.W."/>
            <person name="Higgins S."/>
            <person name="Loffler F."/>
        </authorList>
    </citation>
    <scope>NUCLEOTIDE SEQUENCE</scope>
</reference>
<evidence type="ECO:0000313" key="1">
    <source>
        <dbReference type="EMBL" id="MPN20249.1"/>
    </source>
</evidence>
<proteinExistence type="predicted"/>
<organism evidence="1">
    <name type="scientific">bioreactor metagenome</name>
    <dbReference type="NCBI Taxonomy" id="1076179"/>
    <lineage>
        <taxon>unclassified sequences</taxon>
        <taxon>metagenomes</taxon>
        <taxon>ecological metagenomes</taxon>
    </lineage>
</organism>
<gene>
    <name evidence="1" type="ORF">SDC9_167627</name>
</gene>